<dbReference type="InterPro" id="IPR036426">
    <property type="entry name" value="Bulb-type_lectin_dom_sf"/>
</dbReference>
<keyword evidence="14" id="KW-0325">Glycoprotein</keyword>
<dbReference type="Gene3D" id="2.90.10.10">
    <property type="entry name" value="Bulb-type lectin domain"/>
    <property type="match status" value="1"/>
</dbReference>
<evidence type="ECO:0000256" key="7">
    <source>
        <dbReference type="ARBA" id="ARBA00022741"/>
    </source>
</evidence>
<dbReference type="SMART" id="SM00108">
    <property type="entry name" value="B_lectin"/>
    <property type="match status" value="1"/>
</dbReference>
<dbReference type="PROSITE" id="PS00107">
    <property type="entry name" value="PROTEIN_KINASE_ATP"/>
    <property type="match status" value="1"/>
</dbReference>
<keyword evidence="11 19" id="KW-0472">Membrane</keyword>
<keyword evidence="5 19" id="KW-0812">Transmembrane</keyword>
<keyword evidence="24" id="KW-1185">Reference proteome</keyword>
<feature type="signal peptide" evidence="20">
    <location>
        <begin position="1"/>
        <end position="22"/>
    </location>
</feature>
<dbReference type="Gene3D" id="3.30.200.20">
    <property type="entry name" value="Phosphorylase Kinase, domain 1"/>
    <property type="match status" value="1"/>
</dbReference>
<dbReference type="GO" id="GO:0004674">
    <property type="term" value="F:protein serine/threonine kinase activity"/>
    <property type="evidence" value="ECO:0007669"/>
    <property type="project" value="UniProtKB-KW"/>
</dbReference>
<dbReference type="PANTHER" id="PTHR47976:SF115">
    <property type="entry name" value="RECEPTOR-LIKE SERINE_THREONINE-PROTEIN KINASE"/>
    <property type="match status" value="1"/>
</dbReference>
<dbReference type="Gene3D" id="1.10.510.10">
    <property type="entry name" value="Transferase(Phosphotransferase) domain 1"/>
    <property type="match status" value="1"/>
</dbReference>
<evidence type="ECO:0000313" key="24">
    <source>
        <dbReference type="Proteomes" id="UP001370490"/>
    </source>
</evidence>
<evidence type="ECO:0000259" key="22">
    <source>
        <dbReference type="PROSITE" id="PS50927"/>
    </source>
</evidence>
<dbReference type="FunFam" id="3.30.200.20:FF:000178">
    <property type="entry name" value="serine/threonine-protein kinase PBS1-like"/>
    <property type="match status" value="1"/>
</dbReference>
<evidence type="ECO:0000256" key="9">
    <source>
        <dbReference type="ARBA" id="ARBA00022840"/>
    </source>
</evidence>
<feature type="transmembrane region" description="Helical" evidence="19">
    <location>
        <begin position="431"/>
        <end position="455"/>
    </location>
</feature>
<dbReference type="InterPro" id="IPR051343">
    <property type="entry name" value="G-type_lectin_kinases/EP1-like"/>
</dbReference>
<keyword evidence="9 17" id="KW-0067">ATP-binding</keyword>
<dbReference type="SUPFAM" id="SSF56112">
    <property type="entry name" value="Protein kinase-like (PK-like)"/>
    <property type="match status" value="1"/>
</dbReference>
<evidence type="ECO:0000256" key="17">
    <source>
        <dbReference type="PIRNR" id="PIRNR000641"/>
    </source>
</evidence>
<comment type="catalytic activity">
    <reaction evidence="16 17">
        <text>L-seryl-[protein] + ATP = O-phospho-L-seryl-[protein] + ADP + H(+)</text>
        <dbReference type="Rhea" id="RHEA:17989"/>
        <dbReference type="Rhea" id="RHEA-COMP:9863"/>
        <dbReference type="Rhea" id="RHEA-COMP:11604"/>
        <dbReference type="ChEBI" id="CHEBI:15378"/>
        <dbReference type="ChEBI" id="CHEBI:29999"/>
        <dbReference type="ChEBI" id="CHEBI:30616"/>
        <dbReference type="ChEBI" id="CHEBI:83421"/>
        <dbReference type="ChEBI" id="CHEBI:456216"/>
        <dbReference type="EC" id="2.7.11.1"/>
    </reaction>
</comment>
<keyword evidence="4 17" id="KW-0808">Transferase</keyword>
<evidence type="ECO:0000256" key="11">
    <source>
        <dbReference type="ARBA" id="ARBA00023136"/>
    </source>
</evidence>
<dbReference type="InterPro" id="IPR000719">
    <property type="entry name" value="Prot_kinase_dom"/>
</dbReference>
<dbReference type="InterPro" id="IPR011009">
    <property type="entry name" value="Kinase-like_dom_sf"/>
</dbReference>
<evidence type="ECO:0000256" key="20">
    <source>
        <dbReference type="SAM" id="SignalP"/>
    </source>
</evidence>
<dbReference type="SUPFAM" id="SSF51110">
    <property type="entry name" value="alpha-D-mannose-specific plant lectins"/>
    <property type="match status" value="1"/>
</dbReference>
<dbReference type="InterPro" id="IPR001480">
    <property type="entry name" value="Bulb-type_lectin_dom"/>
</dbReference>
<evidence type="ECO:0000256" key="1">
    <source>
        <dbReference type="ARBA" id="ARBA00004167"/>
    </source>
</evidence>
<dbReference type="Proteomes" id="UP001370490">
    <property type="component" value="Unassembled WGS sequence"/>
</dbReference>
<evidence type="ECO:0000256" key="4">
    <source>
        <dbReference type="ARBA" id="ARBA00022679"/>
    </source>
</evidence>
<feature type="domain" description="Protein kinase" evidence="21">
    <location>
        <begin position="496"/>
        <end position="746"/>
    </location>
</feature>
<keyword evidence="7 17" id="KW-0547">Nucleotide-binding</keyword>
<feature type="chain" id="PRO_5042871647" description="Receptor-like serine/threonine-protein kinase" evidence="20">
    <location>
        <begin position="23"/>
        <end position="746"/>
    </location>
</feature>
<keyword evidence="13" id="KW-0675">Receptor</keyword>
<feature type="binding site" evidence="18">
    <location>
        <position position="525"/>
    </location>
    <ligand>
        <name>ATP</name>
        <dbReference type="ChEBI" id="CHEBI:30616"/>
    </ligand>
</feature>
<dbReference type="Pfam" id="PF07714">
    <property type="entry name" value="PK_Tyr_Ser-Thr"/>
    <property type="match status" value="1"/>
</dbReference>
<sequence length="746" mass="83876">METWGFFQFIRTIFFCHILVSAIGFASPPHAGQIYPGFEASQKDLIDNDGIFLVSNASNFALRFYTSLNVSLFLLVVIHLDSSRAIWTANRNLLVRNSDKFVFEKNGNAYLQGEGGEAWSTNTSGVGVVAMELQNTGNLVLLGENGSILWQSFSHPTDTLIQGQEFVQGMKLKSFPQSDYLFHYLELKSSDLILYAGYRTPQTYWSLADDSRKKNIRAGGKISSASLVLNSWNFYDQDHSLVWQFNFSENSDPNATWTAVLDSSGIISFYNLQLGKSVDPEQTKIPQKPCSNPEPCQPYYVCSFDNRCQCPTTLNSFPYCRPPNFSSCNSSKDLADLQYVGERFDYFALGFVEPSLMSDLDGCKDACYANCSCLVMFYENTSRRCFLFDQIGSFQRADQHSPGFVSYVKVPTPGDGRSPTTGKGENGLRHAVLAATIVVITIAIIFGLIYLGFWYHRKKQKVVESFRDSPDEDNFFDSFSGMPVRFSYSELQAATNNFSSKLGQGGFGSVYQGVLRDGTQVAVKKLEGIGQGKKEFRAEVSIIGSIHHVHLVKLKGFCAEGTYRLLVYEFLAKGSLDKWIFKKNDEEWITNYAISEKSDVYSFGLVLLEIIGGRKNYDASEMSEKSHFPSYAFKMLEEGRLREILDSRINIEESDERIFNAIKVALWCIQDDMYLRPSMTKVVQMLEGLCEVALPPSNYRISSQLYSSFIKSSSDEGNSSGLLIDSKWIDCKSQVFLSDVRLSGPR</sequence>
<dbReference type="InterPro" id="IPR024171">
    <property type="entry name" value="SRK-like_kinase"/>
</dbReference>
<evidence type="ECO:0000256" key="16">
    <source>
        <dbReference type="ARBA" id="ARBA00048679"/>
    </source>
</evidence>
<evidence type="ECO:0000256" key="15">
    <source>
        <dbReference type="ARBA" id="ARBA00047899"/>
    </source>
</evidence>
<dbReference type="InterPro" id="IPR001245">
    <property type="entry name" value="Ser-Thr/Tyr_kinase_cat_dom"/>
</dbReference>
<dbReference type="AlphaFoldDB" id="A0AAN8UBA3"/>
<evidence type="ECO:0000256" key="10">
    <source>
        <dbReference type="ARBA" id="ARBA00022989"/>
    </source>
</evidence>
<keyword evidence="10 19" id="KW-1133">Transmembrane helix</keyword>
<name>A0AAN8UBA3_9MAGN</name>
<dbReference type="InterPro" id="IPR017441">
    <property type="entry name" value="Protein_kinase_ATP_BS"/>
</dbReference>
<protein>
    <recommendedName>
        <fullName evidence="17">Receptor-like serine/threonine-protein kinase</fullName>
        <ecNumber evidence="17">2.7.11.1</ecNumber>
    </recommendedName>
</protein>
<dbReference type="GO" id="GO:0005524">
    <property type="term" value="F:ATP binding"/>
    <property type="evidence" value="ECO:0007669"/>
    <property type="project" value="UniProtKB-UniRule"/>
</dbReference>
<evidence type="ECO:0000256" key="19">
    <source>
        <dbReference type="SAM" id="Phobius"/>
    </source>
</evidence>
<comment type="catalytic activity">
    <reaction evidence="15 17">
        <text>L-threonyl-[protein] + ATP = O-phospho-L-threonyl-[protein] + ADP + H(+)</text>
        <dbReference type="Rhea" id="RHEA:46608"/>
        <dbReference type="Rhea" id="RHEA-COMP:11060"/>
        <dbReference type="Rhea" id="RHEA-COMP:11605"/>
        <dbReference type="ChEBI" id="CHEBI:15378"/>
        <dbReference type="ChEBI" id="CHEBI:30013"/>
        <dbReference type="ChEBI" id="CHEBI:30616"/>
        <dbReference type="ChEBI" id="CHEBI:61977"/>
        <dbReference type="ChEBI" id="CHEBI:456216"/>
        <dbReference type="EC" id="2.7.11.1"/>
    </reaction>
</comment>
<dbReference type="PANTHER" id="PTHR47976">
    <property type="entry name" value="G-TYPE LECTIN S-RECEPTOR-LIKE SERINE/THREONINE-PROTEIN KINASE SD2-5"/>
    <property type="match status" value="1"/>
</dbReference>
<keyword evidence="6 20" id="KW-0732">Signal</keyword>
<evidence type="ECO:0000256" key="6">
    <source>
        <dbReference type="ARBA" id="ARBA00022729"/>
    </source>
</evidence>
<evidence type="ECO:0000256" key="5">
    <source>
        <dbReference type="ARBA" id="ARBA00022692"/>
    </source>
</evidence>
<comment type="similarity">
    <text evidence="17">Belongs to the protein kinase superfamily. Ser/Thr protein kinase family.</text>
</comment>
<reference evidence="23 24" key="1">
    <citation type="submission" date="2023-12" db="EMBL/GenBank/DDBJ databases">
        <title>A high-quality genome assembly for Dillenia turbinata (Dilleniales).</title>
        <authorList>
            <person name="Chanderbali A."/>
        </authorList>
    </citation>
    <scope>NUCLEOTIDE SEQUENCE [LARGE SCALE GENOMIC DNA]</scope>
    <source>
        <strain evidence="23">LSX21</strain>
        <tissue evidence="23">Leaf</tissue>
    </source>
</reference>
<evidence type="ECO:0000256" key="13">
    <source>
        <dbReference type="ARBA" id="ARBA00023170"/>
    </source>
</evidence>
<evidence type="ECO:0000256" key="14">
    <source>
        <dbReference type="ARBA" id="ARBA00023180"/>
    </source>
</evidence>
<keyword evidence="2 17" id="KW-0723">Serine/threonine-protein kinase</keyword>
<evidence type="ECO:0000256" key="3">
    <source>
        <dbReference type="ARBA" id="ARBA00022536"/>
    </source>
</evidence>
<keyword evidence="8 17" id="KW-0418">Kinase</keyword>
<evidence type="ECO:0000256" key="2">
    <source>
        <dbReference type="ARBA" id="ARBA00022527"/>
    </source>
</evidence>
<evidence type="ECO:0000256" key="8">
    <source>
        <dbReference type="ARBA" id="ARBA00022777"/>
    </source>
</evidence>
<evidence type="ECO:0000313" key="23">
    <source>
        <dbReference type="EMBL" id="KAK6912215.1"/>
    </source>
</evidence>
<keyword evidence="3" id="KW-0245">EGF-like domain</keyword>
<dbReference type="EC" id="2.7.11.1" evidence="17"/>
<feature type="domain" description="Bulb-type lectin" evidence="22">
    <location>
        <begin position="38"/>
        <end position="154"/>
    </location>
</feature>
<dbReference type="PIRSF" id="PIRSF000641">
    <property type="entry name" value="SRK"/>
    <property type="match status" value="1"/>
</dbReference>
<proteinExistence type="inferred from homology"/>
<evidence type="ECO:0000256" key="18">
    <source>
        <dbReference type="PROSITE-ProRule" id="PRU10141"/>
    </source>
</evidence>
<comment type="subcellular location">
    <subcellularLocation>
        <location evidence="1">Membrane</location>
        <topology evidence="1">Single-pass membrane protein</topology>
    </subcellularLocation>
</comment>
<organism evidence="23 24">
    <name type="scientific">Dillenia turbinata</name>
    <dbReference type="NCBI Taxonomy" id="194707"/>
    <lineage>
        <taxon>Eukaryota</taxon>
        <taxon>Viridiplantae</taxon>
        <taxon>Streptophyta</taxon>
        <taxon>Embryophyta</taxon>
        <taxon>Tracheophyta</taxon>
        <taxon>Spermatophyta</taxon>
        <taxon>Magnoliopsida</taxon>
        <taxon>eudicotyledons</taxon>
        <taxon>Gunneridae</taxon>
        <taxon>Pentapetalae</taxon>
        <taxon>Dilleniales</taxon>
        <taxon>Dilleniaceae</taxon>
        <taxon>Dillenia</taxon>
    </lineage>
</organism>
<evidence type="ECO:0000259" key="21">
    <source>
        <dbReference type="PROSITE" id="PS50011"/>
    </source>
</evidence>
<dbReference type="CDD" id="cd00028">
    <property type="entry name" value="B_lectin"/>
    <property type="match status" value="1"/>
</dbReference>
<accession>A0AAN8UBA3</accession>
<evidence type="ECO:0000256" key="12">
    <source>
        <dbReference type="ARBA" id="ARBA00023157"/>
    </source>
</evidence>
<dbReference type="GO" id="GO:0016020">
    <property type="term" value="C:membrane"/>
    <property type="evidence" value="ECO:0007669"/>
    <property type="project" value="UniProtKB-SubCell"/>
</dbReference>
<dbReference type="EMBL" id="JBAMMX010000028">
    <property type="protein sequence ID" value="KAK6912215.1"/>
    <property type="molecule type" value="Genomic_DNA"/>
</dbReference>
<dbReference type="PROSITE" id="PS50927">
    <property type="entry name" value="BULB_LECTIN"/>
    <property type="match status" value="1"/>
</dbReference>
<keyword evidence="12" id="KW-1015">Disulfide bond</keyword>
<dbReference type="Pfam" id="PF01453">
    <property type="entry name" value="B_lectin"/>
    <property type="match status" value="1"/>
</dbReference>
<comment type="caution">
    <text evidence="23">The sequence shown here is derived from an EMBL/GenBank/DDBJ whole genome shotgun (WGS) entry which is preliminary data.</text>
</comment>
<dbReference type="PROSITE" id="PS50011">
    <property type="entry name" value="PROTEIN_KINASE_DOM"/>
    <property type="match status" value="1"/>
</dbReference>
<gene>
    <name evidence="23" type="ORF">RJ641_024308</name>
</gene>